<proteinExistence type="predicted"/>
<keyword evidence="2" id="KW-1185">Reference proteome</keyword>
<evidence type="ECO:0000313" key="1">
    <source>
        <dbReference type="EMBL" id="EPE04393.1"/>
    </source>
</evidence>
<dbReference type="EMBL" id="KE148161">
    <property type="protein sequence ID" value="EPE04393.1"/>
    <property type="molecule type" value="Genomic_DNA"/>
</dbReference>
<dbReference type="HOGENOM" id="CLU_1741117_0_0_1"/>
<protein>
    <submittedName>
        <fullName evidence="1">Uncharacterized protein</fullName>
    </submittedName>
</protein>
<evidence type="ECO:0000313" key="2">
    <source>
        <dbReference type="Proteomes" id="UP000016923"/>
    </source>
</evidence>
<gene>
    <name evidence="1" type="ORF">F503_01397</name>
</gene>
<name>S3CDK2_OPHP1</name>
<organism evidence="1 2">
    <name type="scientific">Ophiostoma piceae (strain UAMH 11346)</name>
    <name type="common">Sap stain fungus</name>
    <dbReference type="NCBI Taxonomy" id="1262450"/>
    <lineage>
        <taxon>Eukaryota</taxon>
        <taxon>Fungi</taxon>
        <taxon>Dikarya</taxon>
        <taxon>Ascomycota</taxon>
        <taxon>Pezizomycotina</taxon>
        <taxon>Sordariomycetes</taxon>
        <taxon>Sordariomycetidae</taxon>
        <taxon>Ophiostomatales</taxon>
        <taxon>Ophiostomataceae</taxon>
        <taxon>Ophiostoma</taxon>
    </lineage>
</organism>
<sequence length="150" mass="16674">MQCHLGYHQIYLIALGGFIETASFIINGGSGKLFVAYTVYVVISRGFNNRVTKMSVFIPGGSDDTEYETGGCNAGYDDEGDLSDEQVSAIKAVIKAIAGVMLNLAFILRPPISLSKTEMPWPTDHKDRVNTTSFLHLQEDYKWLLNYLTR</sequence>
<dbReference type="VEuPathDB" id="FungiDB:F503_01397"/>
<dbReference type="AlphaFoldDB" id="S3CDK2"/>
<accession>S3CDK2</accession>
<reference evidence="1 2" key="1">
    <citation type="journal article" date="2013" name="BMC Genomics">
        <title>The genome and transcriptome of the pine saprophyte Ophiostoma piceae, and a comparison with the bark beetle-associated pine pathogen Grosmannia clavigera.</title>
        <authorList>
            <person name="Haridas S."/>
            <person name="Wang Y."/>
            <person name="Lim L."/>
            <person name="Massoumi Alamouti S."/>
            <person name="Jackman S."/>
            <person name="Docking R."/>
            <person name="Robertson G."/>
            <person name="Birol I."/>
            <person name="Bohlmann J."/>
            <person name="Breuil C."/>
        </authorList>
    </citation>
    <scope>NUCLEOTIDE SEQUENCE [LARGE SCALE GENOMIC DNA]</scope>
    <source>
        <strain evidence="1 2">UAMH 11346</strain>
    </source>
</reference>
<dbReference type="Proteomes" id="UP000016923">
    <property type="component" value="Unassembled WGS sequence"/>
</dbReference>